<evidence type="ECO:0000313" key="3">
    <source>
        <dbReference type="EMBL" id="RYN88355.1"/>
    </source>
</evidence>
<evidence type="ECO:0000256" key="2">
    <source>
        <dbReference type="ARBA" id="ARBA00023242"/>
    </source>
</evidence>
<dbReference type="PANTHER" id="PTHR37534:SF51">
    <property type="entry name" value="ACRIFLAVINE SENSITIVITY CONTROL PROTEIN ACR-2"/>
    <property type="match status" value="1"/>
</dbReference>
<reference evidence="4" key="1">
    <citation type="journal article" date="2019" name="bioRxiv">
        <title>Genomics, evolutionary history and diagnostics of the Alternaria alternata species group including apple and Asian pear pathotypes.</title>
        <authorList>
            <person name="Armitage A.D."/>
            <person name="Cockerton H.M."/>
            <person name="Sreenivasaprasad S."/>
            <person name="Woodhall J.W."/>
            <person name="Lane C.R."/>
            <person name="Harrison R.J."/>
            <person name="Clarkson J.P."/>
        </authorList>
    </citation>
    <scope>NUCLEOTIDE SEQUENCE [LARGE SCALE GENOMIC DNA]</scope>
    <source>
        <strain evidence="4">FERA 635</strain>
    </source>
</reference>
<name>A0ABY0FSS8_9PLEO</name>
<comment type="subcellular location">
    <subcellularLocation>
        <location evidence="1">Nucleus</location>
    </subcellularLocation>
</comment>
<evidence type="ECO:0008006" key="5">
    <source>
        <dbReference type="Google" id="ProtNLM"/>
    </source>
</evidence>
<dbReference type="PANTHER" id="PTHR37534">
    <property type="entry name" value="TRANSCRIPTIONAL ACTIVATOR PROTEIN UGA3"/>
    <property type="match status" value="1"/>
</dbReference>
<dbReference type="EMBL" id="PDXF01000100">
    <property type="protein sequence ID" value="RYN88355.1"/>
    <property type="molecule type" value="Genomic_DNA"/>
</dbReference>
<evidence type="ECO:0000313" key="4">
    <source>
        <dbReference type="Proteomes" id="UP000293195"/>
    </source>
</evidence>
<accession>A0ABY0FSS8</accession>
<sequence>MSNAFEGHLATSSLDLTYVVPQSSALSSDLAFSQRINSETALTAKQRALEFLNIAIGQMGPKDLDGILATVLLFVQFEIMDSGRNEWRDHIRGARVLIDMALRSENNAAQPISSLRRCLISNYLVYDIIGATFASCEGTVPNDTFSNGTLSLLQDNEGNHCSSFPMPLLHLLQSGVRLSESSEPFTDPGLCTIRDKQARLLLESARSFDPQTWAANVQVHSPHTDLAVRTQIASAHQAATCIYLTRLLLKESPTLQLLQDLQNLILKIQIHLSNVSPDDPVIAATAWPSFIAGAEANGNATECWAQNQLQNIWAVQPWGLIKGALAVLRMIWARRRQYRDCEDTYTSVGKEGNENWVAYMRRIGADWLIS</sequence>
<organism evidence="3 4">
    <name type="scientific">Alternaria tenuissima</name>
    <dbReference type="NCBI Taxonomy" id="119927"/>
    <lineage>
        <taxon>Eukaryota</taxon>
        <taxon>Fungi</taxon>
        <taxon>Dikarya</taxon>
        <taxon>Ascomycota</taxon>
        <taxon>Pezizomycotina</taxon>
        <taxon>Dothideomycetes</taxon>
        <taxon>Pleosporomycetidae</taxon>
        <taxon>Pleosporales</taxon>
        <taxon>Pleosporineae</taxon>
        <taxon>Pleosporaceae</taxon>
        <taxon>Alternaria</taxon>
        <taxon>Alternaria sect. Alternaria</taxon>
        <taxon>Alternaria alternata complex</taxon>
    </lineage>
</organism>
<protein>
    <recommendedName>
        <fullName evidence="5">Acriflavine sensitivity control protein acr-2</fullName>
    </recommendedName>
</protein>
<keyword evidence="2" id="KW-0539">Nucleus</keyword>
<evidence type="ECO:0000256" key="1">
    <source>
        <dbReference type="ARBA" id="ARBA00004123"/>
    </source>
</evidence>
<dbReference type="Proteomes" id="UP000293195">
    <property type="component" value="Unassembled WGS sequence"/>
</dbReference>
<gene>
    <name evidence="3" type="ORF">AA0119_g11922</name>
</gene>
<dbReference type="Pfam" id="PF11951">
    <property type="entry name" value="Fungal_trans_2"/>
    <property type="match status" value="1"/>
</dbReference>
<comment type="caution">
    <text evidence="3">The sequence shown here is derived from an EMBL/GenBank/DDBJ whole genome shotgun (WGS) entry which is preliminary data.</text>
</comment>
<keyword evidence="4" id="KW-1185">Reference proteome</keyword>
<proteinExistence type="predicted"/>
<dbReference type="InterPro" id="IPR021858">
    <property type="entry name" value="Fun_TF"/>
</dbReference>